<name>A0A8K0L7V3_9PEZI</name>
<proteinExistence type="predicted"/>
<dbReference type="OrthoDB" id="2730619at2759"/>
<gene>
    <name evidence="1" type="ORF">KVT40_003226</name>
</gene>
<keyword evidence="2" id="KW-1185">Reference proteome</keyword>
<evidence type="ECO:0000313" key="2">
    <source>
        <dbReference type="Proteomes" id="UP000809789"/>
    </source>
</evidence>
<accession>A0A8K0L7V3</accession>
<comment type="caution">
    <text evidence="1">The sequence shown here is derived from an EMBL/GenBank/DDBJ whole genome shotgun (WGS) entry which is preliminary data.</text>
</comment>
<dbReference type="Pfam" id="PF18951">
    <property type="entry name" value="DUF5695"/>
    <property type="match status" value="1"/>
</dbReference>
<sequence length="932" mass="102851">MEEISTRIRTPCLPGIRSLVTHDRYPLKMGRFSSFALVAAYVLSATAQTTVDTTAFAAQLAAGSGVLQSLRPKSASTFDFSPSDYFSFRRGNGNYHTGDLTLRFRQGTSGNWTSSDTAANRNIQLTTSNQSGRYTTDLNPALPQVGSTLGVSRTWSQVDGDLALEFTIRNNAQGAVEIGALGFPIEFNNIFVNRSATDTTNKCVLIDPFIGLHAGFLQVTRLTGTGPELVVTPYGAESKFEAWRFLTEPRNAQLPYRVQTYEGNYEWQVLSKAYAENEWKGAQPWNTPTSKTLQAGQSFTVGLRFSVAPSVQQIESTVSKTGTPVAVGIPGYVIPADLKARLFINTRQTIRSVAVEPQGSIGLKADADVNGWKAYTLTAGSGAFGRSRVVVTFQDGRQQSIHYSVTKAGATTLRDMSNFLTTKQWYTDASDPFKRAPSVLSWDHEVNSFVTQDYRAWIAGISDEGGAGSFLAAGMKQAFSADPTEVDKMEQFVNQTVWGDLQISSGTQTFGVKKSLFFYEPAALPSYQYRTDINWNTWSAWNRQAAFAVDRAYDYVHVANVYWSLYRAGKTHPGLLKRNTPQWYLLQAYNTVMFVYGNNRVGYGDVGLMGETIWGFILTSLRDEGLNTQADAYEAKMRARQATWATRANPFGSEMAWDSTGQEGVYYWSKYFKDETTAAKTVSSIRGYMPTIPHWGYNGNARRYWDFIYAGKYTGIERQIHHYGSGLNSLPLFETYRLSSNPSSLDSIYDLRVAYGGNQGPLSNVQEDGFGSMAFHAFPEDLFWDPYSGDYGPNFVGHALGVATYLVQHPTFGWISFGGNIVSQNGDVVVEPKDTLRKRVYVAPLGVYITLDAGTVTRFSYNAQSGRISLTVNAQELPYQAALPPRATVTVEQGSLGGNNVVVTDPKLDGANGKYVINFSSGQEQTITLARQ</sequence>
<organism evidence="1 2">
    <name type="scientific">Elsinoe batatas</name>
    <dbReference type="NCBI Taxonomy" id="2601811"/>
    <lineage>
        <taxon>Eukaryota</taxon>
        <taxon>Fungi</taxon>
        <taxon>Dikarya</taxon>
        <taxon>Ascomycota</taxon>
        <taxon>Pezizomycotina</taxon>
        <taxon>Dothideomycetes</taxon>
        <taxon>Dothideomycetidae</taxon>
        <taxon>Myriangiales</taxon>
        <taxon>Elsinoaceae</taxon>
        <taxon>Elsinoe</taxon>
    </lineage>
</organism>
<dbReference type="AlphaFoldDB" id="A0A8K0L7V3"/>
<protein>
    <submittedName>
        <fullName evidence="1">Uncharacterized protein</fullName>
    </submittedName>
</protein>
<reference evidence="1" key="1">
    <citation type="submission" date="2021-07" db="EMBL/GenBank/DDBJ databases">
        <title>Elsinoe batatas strain:CRI-CJ2 Genome sequencing and assembly.</title>
        <authorList>
            <person name="Huang L."/>
        </authorList>
    </citation>
    <scope>NUCLEOTIDE SEQUENCE</scope>
    <source>
        <strain evidence="1">CRI-CJ2</strain>
    </source>
</reference>
<dbReference type="InterPro" id="IPR043750">
    <property type="entry name" value="DUF5695"/>
</dbReference>
<dbReference type="Proteomes" id="UP000809789">
    <property type="component" value="Unassembled WGS sequence"/>
</dbReference>
<evidence type="ECO:0000313" key="1">
    <source>
        <dbReference type="EMBL" id="KAG8629361.1"/>
    </source>
</evidence>
<dbReference type="EMBL" id="JAESVG020000003">
    <property type="protein sequence ID" value="KAG8629361.1"/>
    <property type="molecule type" value="Genomic_DNA"/>
</dbReference>